<reference evidence="6" key="1">
    <citation type="submission" date="2016-10" db="EMBL/GenBank/DDBJ databases">
        <authorList>
            <person name="Varghese N."/>
            <person name="Submissions S."/>
        </authorList>
    </citation>
    <scope>NUCLEOTIDE SEQUENCE [LARGE SCALE GENOMIC DNA]</scope>
    <source>
        <strain evidence="6">IBRC-M10078</strain>
    </source>
</reference>
<dbReference type="SFLD" id="SFLDG01135">
    <property type="entry name" value="C1.5.6:_HAD__Beta-PGM__Phospha"/>
    <property type="match status" value="1"/>
</dbReference>
<dbReference type="SUPFAM" id="SSF56784">
    <property type="entry name" value="HAD-like"/>
    <property type="match status" value="1"/>
</dbReference>
<keyword evidence="3 5" id="KW-0378">Hydrolase</keyword>
<dbReference type="InterPro" id="IPR023198">
    <property type="entry name" value="PGP-like_dom2"/>
</dbReference>
<dbReference type="AlphaFoldDB" id="A0A1H0X1Y6"/>
<organism evidence="5 6">
    <name type="scientific">Litchfieldia salsa</name>
    <dbReference type="NCBI Taxonomy" id="930152"/>
    <lineage>
        <taxon>Bacteria</taxon>
        <taxon>Bacillati</taxon>
        <taxon>Bacillota</taxon>
        <taxon>Bacilli</taxon>
        <taxon>Bacillales</taxon>
        <taxon>Bacillaceae</taxon>
        <taxon>Litchfieldia</taxon>
    </lineage>
</organism>
<evidence type="ECO:0000256" key="4">
    <source>
        <dbReference type="ARBA" id="ARBA00022842"/>
    </source>
</evidence>
<dbReference type="EMBL" id="FNJU01000024">
    <property type="protein sequence ID" value="SDP96961.1"/>
    <property type="molecule type" value="Genomic_DNA"/>
</dbReference>
<dbReference type="PANTHER" id="PTHR46470">
    <property type="entry name" value="N-ACYLNEURAMINATE-9-PHOSPHATASE"/>
    <property type="match status" value="1"/>
</dbReference>
<dbReference type="NCBIfam" id="TIGR01549">
    <property type="entry name" value="HAD-SF-IA-v1"/>
    <property type="match status" value="1"/>
</dbReference>
<gene>
    <name evidence="5" type="ORF">SAMN05216565_12410</name>
</gene>
<evidence type="ECO:0000313" key="6">
    <source>
        <dbReference type="Proteomes" id="UP000199159"/>
    </source>
</evidence>
<evidence type="ECO:0000256" key="3">
    <source>
        <dbReference type="ARBA" id="ARBA00022801"/>
    </source>
</evidence>
<keyword evidence="4" id="KW-0460">Magnesium</keyword>
<dbReference type="GO" id="GO:0046872">
    <property type="term" value="F:metal ion binding"/>
    <property type="evidence" value="ECO:0007669"/>
    <property type="project" value="UniProtKB-KW"/>
</dbReference>
<dbReference type="Gene3D" id="1.10.150.240">
    <property type="entry name" value="Putative phosphatase, domain 2"/>
    <property type="match status" value="1"/>
</dbReference>
<dbReference type="PRINTS" id="PR00413">
    <property type="entry name" value="HADHALOGNASE"/>
</dbReference>
<evidence type="ECO:0000256" key="2">
    <source>
        <dbReference type="ARBA" id="ARBA00022723"/>
    </source>
</evidence>
<dbReference type="Proteomes" id="UP000199159">
    <property type="component" value="Unassembled WGS sequence"/>
</dbReference>
<dbReference type="InterPro" id="IPR023214">
    <property type="entry name" value="HAD_sf"/>
</dbReference>
<sequence length="235" mass="27177">MKIKCVFFDLDDTLHDHQKPFADSVNHCFNDFSRKHSISALYKKLRHYSDELWKDYSQNKLTLEELRIQRIILALRDFSYTISREQASSFQSQYEDDLSRISLFPDASHVLNTIKDHGIQIGLITNGPVQHQKNKIQALNLHTYFPNELIFISDEVGIAKPNPELFTLAAGRVNLPPSEILYVGDTWVNDIIGPLNAGWNTAWYNHREREAESEHKPHLVIKSLTSLLNSLHIKK</sequence>
<dbReference type="InterPro" id="IPR006439">
    <property type="entry name" value="HAD-SF_hydro_IA"/>
</dbReference>
<accession>A0A1H0X1Y6</accession>
<evidence type="ECO:0000256" key="1">
    <source>
        <dbReference type="ARBA" id="ARBA00001946"/>
    </source>
</evidence>
<keyword evidence="2" id="KW-0479">Metal-binding</keyword>
<dbReference type="Gene3D" id="3.40.50.1000">
    <property type="entry name" value="HAD superfamily/HAD-like"/>
    <property type="match status" value="1"/>
</dbReference>
<dbReference type="STRING" id="930152.SAMN05216565_12410"/>
<comment type="cofactor">
    <cofactor evidence="1">
        <name>Mg(2+)</name>
        <dbReference type="ChEBI" id="CHEBI:18420"/>
    </cofactor>
</comment>
<evidence type="ECO:0000313" key="5">
    <source>
        <dbReference type="EMBL" id="SDP96961.1"/>
    </source>
</evidence>
<keyword evidence="6" id="KW-1185">Reference proteome</keyword>
<dbReference type="RefSeq" id="WP_090859852.1">
    <property type="nucleotide sequence ID" value="NZ_FNJU01000024.1"/>
</dbReference>
<dbReference type="SFLD" id="SFLDG01129">
    <property type="entry name" value="C1.5:_HAD__Beta-PGM__Phosphata"/>
    <property type="match status" value="1"/>
</dbReference>
<dbReference type="OrthoDB" id="25198at2"/>
<dbReference type="InterPro" id="IPR036412">
    <property type="entry name" value="HAD-like_sf"/>
</dbReference>
<dbReference type="InterPro" id="IPR051400">
    <property type="entry name" value="HAD-like_hydrolase"/>
</dbReference>
<dbReference type="PANTHER" id="PTHR46470:SF2">
    <property type="entry name" value="GLYCERALDEHYDE 3-PHOSPHATE PHOSPHATASE"/>
    <property type="match status" value="1"/>
</dbReference>
<protein>
    <submittedName>
        <fullName evidence="5">Putative hydrolase of the HAD superfamily</fullName>
    </submittedName>
</protein>
<dbReference type="GO" id="GO:0016791">
    <property type="term" value="F:phosphatase activity"/>
    <property type="evidence" value="ECO:0007669"/>
    <property type="project" value="TreeGrafter"/>
</dbReference>
<dbReference type="GO" id="GO:0044281">
    <property type="term" value="P:small molecule metabolic process"/>
    <property type="evidence" value="ECO:0007669"/>
    <property type="project" value="UniProtKB-ARBA"/>
</dbReference>
<dbReference type="SFLD" id="SFLDS00003">
    <property type="entry name" value="Haloacid_Dehalogenase"/>
    <property type="match status" value="1"/>
</dbReference>
<proteinExistence type="predicted"/>
<dbReference type="Pfam" id="PF00702">
    <property type="entry name" value="Hydrolase"/>
    <property type="match status" value="1"/>
</dbReference>
<name>A0A1H0X1Y6_9BACI</name>